<organism evidence="2 3">
    <name type="scientific">Ceriporiopsis subvermispora (strain B)</name>
    <name type="common">White-rot fungus</name>
    <name type="synonym">Gelatoporia subvermispora</name>
    <dbReference type="NCBI Taxonomy" id="914234"/>
    <lineage>
        <taxon>Eukaryota</taxon>
        <taxon>Fungi</taxon>
        <taxon>Dikarya</taxon>
        <taxon>Basidiomycota</taxon>
        <taxon>Agaricomycotina</taxon>
        <taxon>Agaricomycetes</taxon>
        <taxon>Polyporales</taxon>
        <taxon>Gelatoporiaceae</taxon>
        <taxon>Gelatoporia</taxon>
    </lineage>
</organism>
<reference evidence="2 3" key="1">
    <citation type="journal article" date="2012" name="Proc. Natl. Acad. Sci. U.S.A.">
        <title>Comparative genomics of Ceriporiopsis subvermispora and Phanerochaete chrysosporium provide insight into selective ligninolysis.</title>
        <authorList>
            <person name="Fernandez-Fueyo E."/>
            <person name="Ruiz-Duenas F.J."/>
            <person name="Ferreira P."/>
            <person name="Floudas D."/>
            <person name="Hibbett D.S."/>
            <person name="Canessa P."/>
            <person name="Larrondo L.F."/>
            <person name="James T.Y."/>
            <person name="Seelenfreund D."/>
            <person name="Lobos S."/>
            <person name="Polanco R."/>
            <person name="Tello M."/>
            <person name="Honda Y."/>
            <person name="Watanabe T."/>
            <person name="Watanabe T."/>
            <person name="Ryu J.S."/>
            <person name="Kubicek C.P."/>
            <person name="Schmoll M."/>
            <person name="Gaskell J."/>
            <person name="Hammel K.E."/>
            <person name="St John F.J."/>
            <person name="Vanden Wymelenberg A."/>
            <person name="Sabat G."/>
            <person name="Splinter BonDurant S."/>
            <person name="Syed K."/>
            <person name="Yadav J.S."/>
            <person name="Doddapaneni H."/>
            <person name="Subramanian V."/>
            <person name="Lavin J.L."/>
            <person name="Oguiza J.A."/>
            <person name="Perez G."/>
            <person name="Pisabarro A.G."/>
            <person name="Ramirez L."/>
            <person name="Santoyo F."/>
            <person name="Master E."/>
            <person name="Coutinho P.M."/>
            <person name="Henrissat B."/>
            <person name="Lombard V."/>
            <person name="Magnuson J.K."/>
            <person name="Kuees U."/>
            <person name="Hori C."/>
            <person name="Igarashi K."/>
            <person name="Samejima M."/>
            <person name="Held B.W."/>
            <person name="Barry K.W."/>
            <person name="LaButti K.M."/>
            <person name="Lapidus A."/>
            <person name="Lindquist E.A."/>
            <person name="Lucas S.M."/>
            <person name="Riley R."/>
            <person name="Salamov A.A."/>
            <person name="Hoffmeister D."/>
            <person name="Schwenk D."/>
            <person name="Hadar Y."/>
            <person name="Yarden O."/>
            <person name="de Vries R.P."/>
            <person name="Wiebenga A."/>
            <person name="Stenlid J."/>
            <person name="Eastwood D."/>
            <person name="Grigoriev I.V."/>
            <person name="Berka R.M."/>
            <person name="Blanchette R.A."/>
            <person name="Kersten P."/>
            <person name="Martinez A.T."/>
            <person name="Vicuna R."/>
            <person name="Cullen D."/>
        </authorList>
    </citation>
    <scope>NUCLEOTIDE SEQUENCE [LARGE SCALE GENOMIC DNA]</scope>
    <source>
        <strain evidence="2 3">B</strain>
    </source>
</reference>
<dbReference type="HOGENOM" id="CLU_737696_0_0_1"/>
<proteinExistence type="predicted"/>
<evidence type="ECO:0000256" key="1">
    <source>
        <dbReference type="SAM" id="MobiDB-lite"/>
    </source>
</evidence>
<dbReference type="EMBL" id="KB445807">
    <property type="protein sequence ID" value="EMD33240.1"/>
    <property type="molecule type" value="Genomic_DNA"/>
</dbReference>
<gene>
    <name evidence="2" type="ORF">CERSUDRAFT_76914</name>
</gene>
<accession>M2QM44</accession>
<dbReference type="AlphaFoldDB" id="M2QM44"/>
<name>M2QM44_CERS8</name>
<sequence>MVINKLRSRPSSQTYQRDCTFVQCEIAVGILLIEAHSGNGTPGRGERWNRRPGTKVFGGELGLRDSLASRYGRKKDRPIEARARHERYSFPVMLKQVGCPVRDGGLGIRDASQEFVMGGEVVTYRHYWHSRASQYYGVSLSRRDPSVGRSCVIPRQISQRCRRRDDSRNRDCDYHRKHVSSRVELRLLSFKLEPFLRGDGVNEDLGRHKRSSARRRERQSHNTERPRGRILPQFSHNSLSATMVITLCQLAVGVCGQPVCAWWHGASTYEDELRHRLAMKRTHMRDIVALETSKKGFPDPETNLLTVFQRRQLNRRPGTQAFGGELGLRDSLASRDGRARDRPLEACAFAGTTDAVARLTHALLQLGGNHTVHTG</sequence>
<keyword evidence="3" id="KW-1185">Reference proteome</keyword>
<feature type="region of interest" description="Disordered" evidence="1">
    <location>
        <begin position="203"/>
        <end position="230"/>
    </location>
</feature>
<protein>
    <submittedName>
        <fullName evidence="2">Uncharacterized protein</fullName>
    </submittedName>
</protein>
<evidence type="ECO:0000313" key="3">
    <source>
        <dbReference type="Proteomes" id="UP000016930"/>
    </source>
</evidence>
<dbReference type="Proteomes" id="UP000016930">
    <property type="component" value="Unassembled WGS sequence"/>
</dbReference>
<feature type="compositionally biased region" description="Basic residues" evidence="1">
    <location>
        <begin position="207"/>
        <end position="218"/>
    </location>
</feature>
<evidence type="ECO:0000313" key="2">
    <source>
        <dbReference type="EMBL" id="EMD33240.1"/>
    </source>
</evidence>